<reference evidence="3" key="1">
    <citation type="journal article" date="2008" name="PLoS Genet.">
        <title>Genomic islands in the pathogenic filamentous fungus Aspergillus fumigatus.</title>
        <authorList>
            <person name="Fedorova N.D."/>
            <person name="Khaldi N."/>
            <person name="Joardar V.S."/>
            <person name="Maiti R."/>
            <person name="Amedeo P."/>
            <person name="Anderson M.J."/>
            <person name="Crabtree J."/>
            <person name="Silva J.C."/>
            <person name="Badger J.H."/>
            <person name="Albarraq A."/>
            <person name="Angiuoli S."/>
            <person name="Bussey H."/>
            <person name="Bowyer P."/>
            <person name="Cotty P.J."/>
            <person name="Dyer P.S."/>
            <person name="Egan A."/>
            <person name="Galens K."/>
            <person name="Fraser-Liggett C.M."/>
            <person name="Haas B.J."/>
            <person name="Inman J.M."/>
            <person name="Kent R."/>
            <person name="Lemieux S."/>
            <person name="Malavazi I."/>
            <person name="Orvis J."/>
            <person name="Roemer T."/>
            <person name="Ronning C.M."/>
            <person name="Sundaram J.P."/>
            <person name="Sutton G."/>
            <person name="Turner G."/>
            <person name="Venter J.C."/>
            <person name="White O.R."/>
            <person name="Whitty B.R."/>
            <person name="Youngman P."/>
            <person name="Wolfe K.H."/>
            <person name="Goldman G.H."/>
            <person name="Wortman J.R."/>
            <person name="Jiang B."/>
            <person name="Denning D.W."/>
            <person name="Nierman W.C."/>
        </authorList>
    </citation>
    <scope>NUCLEOTIDE SEQUENCE [LARGE SCALE GENOMIC DNA]</scope>
    <source>
        <strain evidence="3">ATCC 1020 / DSM 3700 / CBS 544.65 / FGSC A1164 / JCM 1740 / NRRL 181 / WB 181</strain>
    </source>
</reference>
<accession>A1DBZ8</accession>
<dbReference type="KEGG" id="nfi:NFIA_100250"/>
<protein>
    <recommendedName>
        <fullName evidence="4">C6 transcription factor</fullName>
    </recommendedName>
</protein>
<dbReference type="GeneID" id="4588466"/>
<dbReference type="Proteomes" id="UP000006702">
    <property type="component" value="Unassembled WGS sequence"/>
</dbReference>
<evidence type="ECO:0008006" key="4">
    <source>
        <dbReference type="Google" id="ProtNLM"/>
    </source>
</evidence>
<evidence type="ECO:0000313" key="2">
    <source>
        <dbReference type="EMBL" id="EAW20388.1"/>
    </source>
</evidence>
<dbReference type="AlphaFoldDB" id="A1DBZ8"/>
<dbReference type="Pfam" id="PF11951">
    <property type="entry name" value="Fungal_trans_2"/>
    <property type="match status" value="1"/>
</dbReference>
<organism evidence="2 3">
    <name type="scientific">Neosartorya fischeri (strain ATCC 1020 / DSM 3700 / CBS 544.65 / FGSC A1164 / JCM 1740 / NRRL 181 / WB 181)</name>
    <name type="common">Aspergillus fischerianus</name>
    <dbReference type="NCBI Taxonomy" id="331117"/>
    <lineage>
        <taxon>Eukaryota</taxon>
        <taxon>Fungi</taxon>
        <taxon>Dikarya</taxon>
        <taxon>Ascomycota</taxon>
        <taxon>Pezizomycotina</taxon>
        <taxon>Eurotiomycetes</taxon>
        <taxon>Eurotiomycetidae</taxon>
        <taxon>Eurotiales</taxon>
        <taxon>Aspergillaceae</taxon>
        <taxon>Aspergillus</taxon>
        <taxon>Aspergillus subgen. Fumigati</taxon>
    </lineage>
</organism>
<gene>
    <name evidence="2" type="ORF">NFIA_100250</name>
</gene>
<dbReference type="EMBL" id="DS027694">
    <property type="protein sequence ID" value="EAW20388.1"/>
    <property type="molecule type" value="Genomic_DNA"/>
</dbReference>
<name>A1DBZ8_NEOFI</name>
<keyword evidence="3" id="KW-1185">Reference proteome</keyword>
<feature type="region of interest" description="Disordered" evidence="1">
    <location>
        <begin position="130"/>
        <end position="151"/>
    </location>
</feature>
<dbReference type="STRING" id="331117.A1DBZ8"/>
<evidence type="ECO:0000256" key="1">
    <source>
        <dbReference type="SAM" id="MobiDB-lite"/>
    </source>
</evidence>
<dbReference type="RefSeq" id="XP_001262285.1">
    <property type="nucleotide sequence ID" value="XM_001262284.1"/>
</dbReference>
<feature type="compositionally biased region" description="Polar residues" evidence="1">
    <location>
        <begin position="130"/>
        <end position="141"/>
    </location>
</feature>
<dbReference type="OrthoDB" id="5213892at2759"/>
<evidence type="ECO:0000313" key="3">
    <source>
        <dbReference type="Proteomes" id="UP000006702"/>
    </source>
</evidence>
<dbReference type="HOGENOM" id="CLU_690962_0_0_1"/>
<proteinExistence type="predicted"/>
<dbReference type="VEuPathDB" id="FungiDB:NFIA_100250"/>
<sequence length="399" mass="45089">MDRGDLQREQARYKTHLIAQIKSAMRENGLPGTSQNGEHELDTLVARTIATSGHPQAHPTQETLLRSGLAPERTLQLLGRDGHLHTFSEPVWSEALNNADFSTELFYDQPVRMSSYNQPSADASEILATSISPPTEESNVRGSIDVSRSNSSSEANMSALDLFRDPILSEYCSSELSGYSSEADWSFYAQRFSRSGSTDLVSQPAGLNNPILHGDVEDILFMYYFDHVFYMHCPFYFPSNRQGRGWLLSILKRVNSAYHAALALSEYHHSTSTQHGSAYPVRTRGAYYDLALQELQTSLPRPSAWTGNRGLPHNIEVLTTILHLLFYDVRSYSSVVPSSVLIIPYNSHAVVENTTGKYILTVRMPYFHRLCKRRWGQLQQENTKQKNVRTGQFRILILH</sequence>
<dbReference type="InterPro" id="IPR021858">
    <property type="entry name" value="Fun_TF"/>
</dbReference>